<accession>A0A158IZ68</accession>
<organism evidence="2 3">
    <name type="scientific">Caballeronia udeis</name>
    <dbReference type="NCBI Taxonomy" id="1232866"/>
    <lineage>
        <taxon>Bacteria</taxon>
        <taxon>Pseudomonadati</taxon>
        <taxon>Pseudomonadota</taxon>
        <taxon>Betaproteobacteria</taxon>
        <taxon>Burkholderiales</taxon>
        <taxon>Burkholderiaceae</taxon>
        <taxon>Caballeronia</taxon>
    </lineage>
</organism>
<evidence type="ECO:0000313" key="3">
    <source>
        <dbReference type="Proteomes" id="UP000054683"/>
    </source>
</evidence>
<feature type="transmembrane region" description="Helical" evidence="1">
    <location>
        <begin position="318"/>
        <end position="336"/>
    </location>
</feature>
<name>A0A158IZ68_9BURK</name>
<proteinExistence type="predicted"/>
<feature type="transmembrane region" description="Helical" evidence="1">
    <location>
        <begin position="168"/>
        <end position="195"/>
    </location>
</feature>
<evidence type="ECO:0000313" key="2">
    <source>
        <dbReference type="EMBL" id="SAL61553.1"/>
    </source>
</evidence>
<keyword evidence="1" id="KW-0812">Transmembrane</keyword>
<dbReference type="AlphaFoldDB" id="A0A158IZ68"/>
<keyword evidence="1" id="KW-0472">Membrane</keyword>
<gene>
    <name evidence="2" type="ORF">AWB69_06847</name>
</gene>
<sequence>MRNEVERVQETFRLTRERIKAKWVAATRPPIDLVTFVLKLIKSLSNTPWSVRSIVRSDIADWRSFNRYQRSQGLSPWMRSLTHAGEHPIWLCLSGPVAICVLRVLVHYLPASMHPASWKNWPNSDRLTYFTTLWSVQATIAALAFPMVIAFVAVFLQRRPAADNAMHLYMLNSGALPAGLSSLMLVVAMGVQYVAVPHQGSSSLLPWGALDAIWFTINALLTAHFLYRTVEFLRADVQLDVVRRHVVSVALPRDVARLWSFQVFAQAHSRGWISTPDYLDEKSTEGPRVHLTRYLLGRGTQQGTIELRSESRLTNVRLWPLVVVIALWARAASKWPRPAAEQFQRRAVWPTLSVPMTPGSRYHETLPLALVEAGPDLDEVLRSLLRRAFSFTSVKRERFEIQVASVLEEFELDARTAVSKPNVKEFERAYETLVGLHRLLLGASLFESSDGTVTSWALMPDLEHVFQRSLYENWNNTYRHLFLAAIESMATDASPVRRLCHIVRHLGGRELRESPAEIREGMLDLPLLLMYQLGDWWARQVEEQGAGRHGAHQMVTLIPPLFHVYENVISTFVGGWENAKDDVAEMPASSDTFEWTSAYKIAKLRAAHVQGTSKLLIAAVMRGDKTAAEWFADALGKWWGDSTYEHQPFVLVGKTDFFTVDDLEANWQEIEASFGLADENSFPTGIRQTEVQRGVLRAALLNLWTDIRLVTVELLISLACQHDQQDLNGSLAIEIATGLLNGKQWRTGGTASESLRDMTATEYLTAKVRQFASGGHYRTGYVSRLDTFVERIKNTQQPGMISSRVYSSFGADDLESLQEQQLILLAVLSDKTWQLTASLSNQIDVWMTRQYRSIEIVRSRLDAWLRRLSDTTELLAPVVDTLLNRTGKPQDAPLARSNLHTSLEAIKATVENRRNEVLHDEAVDPERLEQIAMFASRSAFSTQSGPFPLQLFEQNFRDSDAPLEDFNLTVRQIRKGEMTKVEMDQRAINESDFWDDAVRNNVGQLIMWDVLRACDAGAQLVPDAELYWAAVQSFAESMTAQGLHPILLLENPTKPDWVWEWQHAYIGLGYQKPQDLRVWHANDKGHAYICNFNDVEVYGVFLQPGQSILLTREAFDEISFQRYAEGRYVDTSYTARSDSDSLIDIHLKFSRQVAIGTVDALRLVYAQEEKAP</sequence>
<dbReference type="EMBL" id="FCOK02000065">
    <property type="protein sequence ID" value="SAL61553.1"/>
    <property type="molecule type" value="Genomic_DNA"/>
</dbReference>
<evidence type="ECO:0000256" key="1">
    <source>
        <dbReference type="SAM" id="Phobius"/>
    </source>
</evidence>
<feature type="transmembrane region" description="Helical" evidence="1">
    <location>
        <begin position="88"/>
        <end position="109"/>
    </location>
</feature>
<protein>
    <submittedName>
        <fullName evidence="2">Uncharacterized protein</fullName>
    </submittedName>
</protein>
<reference evidence="2 3" key="1">
    <citation type="submission" date="2016-01" db="EMBL/GenBank/DDBJ databases">
        <authorList>
            <person name="Oliw E.H."/>
        </authorList>
    </citation>
    <scope>NUCLEOTIDE SEQUENCE [LARGE SCALE GENOMIC DNA]</scope>
    <source>
        <strain evidence="2">LMG 27134</strain>
    </source>
</reference>
<keyword evidence="1" id="KW-1133">Transmembrane helix</keyword>
<dbReference type="Proteomes" id="UP000054683">
    <property type="component" value="Unassembled WGS sequence"/>
</dbReference>
<feature type="transmembrane region" description="Helical" evidence="1">
    <location>
        <begin position="207"/>
        <end position="227"/>
    </location>
</feature>
<feature type="transmembrane region" description="Helical" evidence="1">
    <location>
        <begin position="129"/>
        <end position="156"/>
    </location>
</feature>